<dbReference type="PANTHER" id="PTHR35186">
    <property type="entry name" value="ANK_REP_REGION DOMAIN-CONTAINING PROTEIN"/>
    <property type="match status" value="1"/>
</dbReference>
<comment type="caution">
    <text evidence="3">The sequence shown here is derived from an EMBL/GenBank/DDBJ whole genome shotgun (WGS) entry which is preliminary data.</text>
</comment>
<proteinExistence type="predicted"/>
<protein>
    <recommendedName>
        <fullName evidence="2">DUF7580 domain-containing protein</fullName>
    </recommendedName>
</protein>
<evidence type="ECO:0000313" key="4">
    <source>
        <dbReference type="Proteomes" id="UP000774617"/>
    </source>
</evidence>
<accession>A0ABQ8GCT9</accession>
<feature type="domain" description="DUF7580" evidence="2">
    <location>
        <begin position="269"/>
        <end position="470"/>
    </location>
</feature>
<feature type="region of interest" description="Disordered" evidence="1">
    <location>
        <begin position="165"/>
        <end position="225"/>
    </location>
</feature>
<dbReference type="EMBL" id="JAGTJR010000012">
    <property type="protein sequence ID" value="KAH7051288.1"/>
    <property type="molecule type" value="Genomic_DNA"/>
</dbReference>
<keyword evidence="4" id="KW-1185">Reference proteome</keyword>
<organism evidence="3 4">
    <name type="scientific">Macrophomina phaseolina</name>
    <dbReference type="NCBI Taxonomy" id="35725"/>
    <lineage>
        <taxon>Eukaryota</taxon>
        <taxon>Fungi</taxon>
        <taxon>Dikarya</taxon>
        <taxon>Ascomycota</taxon>
        <taxon>Pezizomycotina</taxon>
        <taxon>Dothideomycetes</taxon>
        <taxon>Dothideomycetes incertae sedis</taxon>
        <taxon>Botryosphaeriales</taxon>
        <taxon>Botryosphaeriaceae</taxon>
        <taxon>Macrophomina</taxon>
    </lineage>
</organism>
<sequence length="481" mass="54529">IRHAFKVSTKEGRYRKTLQSLGEWNSRLRSLRKNTWALQDPRYFAPSSAAPRRIAPRCYPRIREASRSLHSSLMDAWSCSNASHEARQAKLLLHPETAFDQVCLDFAISCRQRDSMNNSGANELPIWLYAKPITAKNDVSSPSVLSRNLASELAFPLEALLDDRDRSFTPQPRSKNGRFLSDNNRGKKRSRLGLRLIRDESPDDSVPRSVKNDAPKPGSDVQDSRTMNLRDAKSFCCHIKQLFTSRVGCSPTCLGFLESRDNARFIFYDTDKKHMAELLRRTRPKERVPLNVKINVLSQLGRLSLAYELASAVHRYYLTPWLPEDWNLRDISFFADGNANDSVQSLETLHLNAQFSPVNPGATLRGASSVQTELRFTYGIRNMTPAKLGLALLEIGYERATSSFNLEPQKHDVISARILADSPYTDLGPRYQRIARRCIECNFAADDSLDTEDLRNAVYTNVVCELENMISVHKKFPASIS</sequence>
<dbReference type="Proteomes" id="UP000774617">
    <property type="component" value="Unassembled WGS sequence"/>
</dbReference>
<reference evidence="3 4" key="1">
    <citation type="journal article" date="2021" name="Nat. Commun.">
        <title>Genetic determinants of endophytism in the Arabidopsis root mycobiome.</title>
        <authorList>
            <person name="Mesny F."/>
            <person name="Miyauchi S."/>
            <person name="Thiergart T."/>
            <person name="Pickel B."/>
            <person name="Atanasova L."/>
            <person name="Karlsson M."/>
            <person name="Huettel B."/>
            <person name="Barry K.W."/>
            <person name="Haridas S."/>
            <person name="Chen C."/>
            <person name="Bauer D."/>
            <person name="Andreopoulos W."/>
            <person name="Pangilinan J."/>
            <person name="LaButti K."/>
            <person name="Riley R."/>
            <person name="Lipzen A."/>
            <person name="Clum A."/>
            <person name="Drula E."/>
            <person name="Henrissat B."/>
            <person name="Kohler A."/>
            <person name="Grigoriev I.V."/>
            <person name="Martin F.M."/>
            <person name="Hacquard S."/>
        </authorList>
    </citation>
    <scope>NUCLEOTIDE SEQUENCE [LARGE SCALE GENOMIC DNA]</scope>
    <source>
        <strain evidence="3 4">MPI-SDFR-AT-0080</strain>
    </source>
</reference>
<dbReference type="InterPro" id="IPR056002">
    <property type="entry name" value="DUF7580"/>
</dbReference>
<name>A0ABQ8GCT9_9PEZI</name>
<dbReference type="PANTHER" id="PTHR35186:SF4">
    <property type="entry name" value="PRION-INHIBITION AND PROPAGATION HELO DOMAIN-CONTAINING PROTEIN"/>
    <property type="match status" value="1"/>
</dbReference>
<evidence type="ECO:0000259" key="2">
    <source>
        <dbReference type="Pfam" id="PF24476"/>
    </source>
</evidence>
<evidence type="ECO:0000313" key="3">
    <source>
        <dbReference type="EMBL" id="KAH7051288.1"/>
    </source>
</evidence>
<gene>
    <name evidence="3" type="ORF">B0J12DRAFT_572796</name>
</gene>
<dbReference type="Pfam" id="PF24476">
    <property type="entry name" value="DUF7580"/>
    <property type="match status" value="1"/>
</dbReference>
<evidence type="ECO:0000256" key="1">
    <source>
        <dbReference type="SAM" id="MobiDB-lite"/>
    </source>
</evidence>
<feature type="non-terminal residue" evidence="3">
    <location>
        <position position="1"/>
    </location>
</feature>